<dbReference type="InterPro" id="IPR027379">
    <property type="entry name" value="CLS_N"/>
</dbReference>
<organism evidence="8 9">
    <name type="scientific">Candidatus Falkowbacteria bacterium RIFOXYC2_FULL_48_21</name>
    <dbReference type="NCBI Taxonomy" id="1798005"/>
    <lineage>
        <taxon>Bacteria</taxon>
        <taxon>Candidatus Falkowiibacteriota</taxon>
    </lineage>
</organism>
<feature type="transmembrane region" description="Helical" evidence="6">
    <location>
        <begin position="65"/>
        <end position="88"/>
    </location>
</feature>
<feature type="transmembrane region" description="Helical" evidence="6">
    <location>
        <begin position="6"/>
        <end position="28"/>
    </location>
</feature>
<evidence type="ECO:0000256" key="4">
    <source>
        <dbReference type="ARBA" id="ARBA00022989"/>
    </source>
</evidence>
<feature type="transmembrane region" description="Helical" evidence="6">
    <location>
        <begin position="40"/>
        <end position="59"/>
    </location>
</feature>
<proteinExistence type="predicted"/>
<feature type="domain" description="Cardiolipin synthase N-terminal" evidence="7">
    <location>
        <begin position="20"/>
        <end position="59"/>
    </location>
</feature>
<evidence type="ECO:0000256" key="3">
    <source>
        <dbReference type="ARBA" id="ARBA00022692"/>
    </source>
</evidence>
<evidence type="ECO:0000313" key="8">
    <source>
        <dbReference type="EMBL" id="OGF37811.1"/>
    </source>
</evidence>
<evidence type="ECO:0000256" key="1">
    <source>
        <dbReference type="ARBA" id="ARBA00004651"/>
    </source>
</evidence>
<evidence type="ECO:0000313" key="9">
    <source>
        <dbReference type="Proteomes" id="UP000178656"/>
    </source>
</evidence>
<dbReference type="GO" id="GO:0005886">
    <property type="term" value="C:plasma membrane"/>
    <property type="evidence" value="ECO:0007669"/>
    <property type="project" value="UniProtKB-SubCell"/>
</dbReference>
<evidence type="ECO:0000259" key="7">
    <source>
        <dbReference type="Pfam" id="PF13396"/>
    </source>
</evidence>
<keyword evidence="4 6" id="KW-1133">Transmembrane helix</keyword>
<accession>A0A1F5TGZ6</accession>
<protein>
    <recommendedName>
        <fullName evidence="7">Cardiolipin synthase N-terminal domain-containing protein</fullName>
    </recommendedName>
</protein>
<sequence>MLLAQISGIIMVLLMIAAFVFWLIALIQTIARHDLKNSKVLWILLLIFVAPIGIIAYGFAENRKWLGWVGVAMIVLSIAYPIVTYVGMMSAAQ</sequence>
<evidence type="ECO:0000256" key="2">
    <source>
        <dbReference type="ARBA" id="ARBA00022475"/>
    </source>
</evidence>
<dbReference type="EMBL" id="MFGM01000014">
    <property type="protein sequence ID" value="OGF37811.1"/>
    <property type="molecule type" value="Genomic_DNA"/>
</dbReference>
<gene>
    <name evidence="8" type="ORF">A2482_03770</name>
</gene>
<evidence type="ECO:0000256" key="6">
    <source>
        <dbReference type="SAM" id="Phobius"/>
    </source>
</evidence>
<dbReference type="Proteomes" id="UP000178656">
    <property type="component" value="Unassembled WGS sequence"/>
</dbReference>
<keyword evidence="5 6" id="KW-0472">Membrane</keyword>
<evidence type="ECO:0000256" key="5">
    <source>
        <dbReference type="ARBA" id="ARBA00023136"/>
    </source>
</evidence>
<dbReference type="Pfam" id="PF13396">
    <property type="entry name" value="PLDc_N"/>
    <property type="match status" value="1"/>
</dbReference>
<comment type="subcellular location">
    <subcellularLocation>
        <location evidence="1">Cell membrane</location>
        <topology evidence="1">Multi-pass membrane protein</topology>
    </subcellularLocation>
</comment>
<keyword evidence="3 6" id="KW-0812">Transmembrane</keyword>
<keyword evidence="2" id="KW-1003">Cell membrane</keyword>
<dbReference type="AlphaFoldDB" id="A0A1F5TGZ6"/>
<name>A0A1F5TGZ6_9BACT</name>
<reference evidence="8 9" key="1">
    <citation type="journal article" date="2016" name="Nat. Commun.">
        <title>Thousands of microbial genomes shed light on interconnected biogeochemical processes in an aquifer system.</title>
        <authorList>
            <person name="Anantharaman K."/>
            <person name="Brown C.T."/>
            <person name="Hug L.A."/>
            <person name="Sharon I."/>
            <person name="Castelle C.J."/>
            <person name="Probst A.J."/>
            <person name="Thomas B.C."/>
            <person name="Singh A."/>
            <person name="Wilkins M.J."/>
            <person name="Karaoz U."/>
            <person name="Brodie E.L."/>
            <person name="Williams K.H."/>
            <person name="Hubbard S.S."/>
            <person name="Banfield J.F."/>
        </authorList>
    </citation>
    <scope>NUCLEOTIDE SEQUENCE [LARGE SCALE GENOMIC DNA]</scope>
</reference>
<comment type="caution">
    <text evidence="8">The sequence shown here is derived from an EMBL/GenBank/DDBJ whole genome shotgun (WGS) entry which is preliminary data.</text>
</comment>